<gene>
    <name evidence="3" type="ORF">HQ945_00625</name>
</gene>
<keyword evidence="4" id="KW-1185">Reference proteome</keyword>
<proteinExistence type="predicted"/>
<dbReference type="GO" id="GO:0032259">
    <property type="term" value="P:methylation"/>
    <property type="evidence" value="ECO:0007669"/>
    <property type="project" value="UniProtKB-KW"/>
</dbReference>
<evidence type="ECO:0000313" key="3">
    <source>
        <dbReference type="EMBL" id="NTS29747.1"/>
    </source>
</evidence>
<accession>A0A849VNY1</accession>
<dbReference type="SUPFAM" id="SSF53335">
    <property type="entry name" value="S-adenosyl-L-methionine-dependent methyltransferases"/>
    <property type="match status" value="1"/>
</dbReference>
<dbReference type="Gene3D" id="1.10.1200.270">
    <property type="entry name" value="Methyltransferase, alpha-helical capping domain"/>
    <property type="match status" value="1"/>
</dbReference>
<sequence>MSDGIIPTRAAMEGGGYYNRHSAMQAAGNAAALALWQSAANSVAFGDEPLVIVDYGSSQGKNSMDPVAIAIQALRARAGEERSIEVIHTDLPSNDFTSLFNALESDPQSYMTGSTGIFPSAIGRSYYEPLFTPGRVHLGWNSWTMQWMSQHPVDIPDHIFALHSKSEDVHKALLLQQARDWRLFLQRRASELRHDGRLLCLFPGRPEDRVGWEWLTSELWHALLSMKHDGLLSEDDLLHINIPTAPRKLADIRAPFATGDGAFAGLRIEHSEILPGPDLHWDAFERTGDPLPLARGWTGMMRAFSGPTVASSLSAKPNRAALVDELYGRMEASLASNPRRHEHFVAVVLLHKVG</sequence>
<organism evidence="3 4">
    <name type="scientific">Phyllobacterium pellucidum</name>
    <dbReference type="NCBI Taxonomy" id="2740464"/>
    <lineage>
        <taxon>Bacteria</taxon>
        <taxon>Pseudomonadati</taxon>
        <taxon>Pseudomonadota</taxon>
        <taxon>Alphaproteobacteria</taxon>
        <taxon>Hyphomicrobiales</taxon>
        <taxon>Phyllobacteriaceae</taxon>
        <taxon>Phyllobacterium</taxon>
    </lineage>
</organism>
<reference evidence="3 4" key="1">
    <citation type="submission" date="2020-05" db="EMBL/GenBank/DDBJ databases">
        <authorList>
            <person name="Kim M.K."/>
        </authorList>
    </citation>
    <scope>NUCLEOTIDE SEQUENCE [LARGE SCALE GENOMIC DNA]</scope>
    <source>
        <strain evidence="3 4">BT25</strain>
    </source>
</reference>
<dbReference type="EMBL" id="JABUMX010000001">
    <property type="protein sequence ID" value="NTS29747.1"/>
    <property type="molecule type" value="Genomic_DNA"/>
</dbReference>
<evidence type="ECO:0000256" key="1">
    <source>
        <dbReference type="ARBA" id="ARBA00022723"/>
    </source>
</evidence>
<dbReference type="Proteomes" id="UP000550508">
    <property type="component" value="Unassembled WGS sequence"/>
</dbReference>
<dbReference type="AlphaFoldDB" id="A0A849VNY1"/>
<dbReference type="InterPro" id="IPR005299">
    <property type="entry name" value="MeTrfase_7"/>
</dbReference>
<evidence type="ECO:0000313" key="4">
    <source>
        <dbReference type="Proteomes" id="UP000550508"/>
    </source>
</evidence>
<dbReference type="PANTHER" id="PTHR31009">
    <property type="entry name" value="S-ADENOSYL-L-METHIONINE:CARBOXYL METHYLTRANSFERASE FAMILY PROTEIN"/>
    <property type="match status" value="1"/>
</dbReference>
<comment type="caution">
    <text evidence="3">The sequence shown here is derived from an EMBL/GenBank/DDBJ whole genome shotgun (WGS) entry which is preliminary data.</text>
</comment>
<keyword evidence="2" id="KW-0460">Magnesium</keyword>
<dbReference type="RefSeq" id="WP_113280084.1">
    <property type="nucleotide sequence ID" value="NZ_JABUMX010000001.1"/>
</dbReference>
<dbReference type="InterPro" id="IPR029063">
    <property type="entry name" value="SAM-dependent_MTases_sf"/>
</dbReference>
<dbReference type="GO" id="GO:0046872">
    <property type="term" value="F:metal ion binding"/>
    <property type="evidence" value="ECO:0007669"/>
    <property type="project" value="UniProtKB-KW"/>
</dbReference>
<dbReference type="Pfam" id="PF03492">
    <property type="entry name" value="Methyltransf_7"/>
    <property type="match status" value="1"/>
</dbReference>
<keyword evidence="3" id="KW-0808">Transferase</keyword>
<protein>
    <submittedName>
        <fullName evidence="3">SAM-dependent methyltransferase</fullName>
    </submittedName>
</protein>
<dbReference type="GO" id="GO:0008168">
    <property type="term" value="F:methyltransferase activity"/>
    <property type="evidence" value="ECO:0007669"/>
    <property type="project" value="UniProtKB-KW"/>
</dbReference>
<dbReference type="Gene3D" id="3.40.50.150">
    <property type="entry name" value="Vaccinia Virus protein VP39"/>
    <property type="match status" value="1"/>
</dbReference>
<evidence type="ECO:0000256" key="2">
    <source>
        <dbReference type="ARBA" id="ARBA00022842"/>
    </source>
</evidence>
<dbReference type="InterPro" id="IPR042086">
    <property type="entry name" value="MeTrfase_capping"/>
</dbReference>
<keyword evidence="1" id="KW-0479">Metal-binding</keyword>
<keyword evidence="3" id="KW-0489">Methyltransferase</keyword>
<name>A0A849VNY1_9HYPH</name>